<dbReference type="Pfam" id="PF01844">
    <property type="entry name" value="HNH"/>
    <property type="match status" value="1"/>
</dbReference>
<keyword evidence="3" id="KW-1185">Reference proteome</keyword>
<dbReference type="CDD" id="cd00085">
    <property type="entry name" value="HNHc"/>
    <property type="match status" value="1"/>
</dbReference>
<keyword evidence="2" id="KW-0378">Hydrolase</keyword>
<evidence type="ECO:0000313" key="2">
    <source>
        <dbReference type="EMBL" id="SEO72510.1"/>
    </source>
</evidence>
<sequence>MSEAERERMSQTRREIVLTRDEDECRYCGVGEPVASLEVHHIKPASAGGNNEKDNLLTLCERCHNAIHRIAPDDVEELDLSILEEAKDVFRPDDRERAVLDVFREEERANPMRVRDVTDLRKQYVNDALNQLQKLGVVQKLNRGLYEYVPEEDDLPGAPETLDEGARRVLDEIETAMRRGDRAALQDAISRLEVDDA</sequence>
<dbReference type="InterPro" id="IPR002711">
    <property type="entry name" value="HNH"/>
</dbReference>
<dbReference type="InterPro" id="IPR052892">
    <property type="entry name" value="NA-targeting_endonuclease"/>
</dbReference>
<keyword evidence="2" id="KW-0255">Endonuclease</keyword>
<reference evidence="3" key="1">
    <citation type="submission" date="2016-10" db="EMBL/GenBank/DDBJ databases">
        <authorList>
            <person name="Varghese N."/>
            <person name="Submissions S."/>
        </authorList>
    </citation>
    <scope>NUCLEOTIDE SEQUENCE [LARGE SCALE GENOMIC DNA]</scope>
    <source>
        <strain evidence="3">IBRC-M 10043</strain>
    </source>
</reference>
<dbReference type="GO" id="GO:0008270">
    <property type="term" value="F:zinc ion binding"/>
    <property type="evidence" value="ECO:0007669"/>
    <property type="project" value="InterPro"/>
</dbReference>
<proteinExistence type="predicted"/>
<evidence type="ECO:0000259" key="1">
    <source>
        <dbReference type="SMART" id="SM00507"/>
    </source>
</evidence>
<accession>A0A1H8S1H5</accession>
<dbReference type="Gene3D" id="1.10.30.50">
    <property type="match status" value="1"/>
</dbReference>
<dbReference type="EMBL" id="FOCX01000017">
    <property type="protein sequence ID" value="SEO72510.1"/>
    <property type="molecule type" value="Genomic_DNA"/>
</dbReference>
<name>A0A1H8S1H5_9EURY</name>
<evidence type="ECO:0000313" key="3">
    <source>
        <dbReference type="Proteomes" id="UP000198775"/>
    </source>
</evidence>
<protein>
    <submittedName>
        <fullName evidence="2">HNH endonuclease</fullName>
    </submittedName>
</protein>
<dbReference type="RefSeq" id="WP_092662161.1">
    <property type="nucleotide sequence ID" value="NZ_FOCX01000017.1"/>
</dbReference>
<dbReference type="InterPro" id="IPR003615">
    <property type="entry name" value="HNH_nuc"/>
</dbReference>
<dbReference type="InterPro" id="IPR036388">
    <property type="entry name" value="WH-like_DNA-bd_sf"/>
</dbReference>
<dbReference type="GO" id="GO:0003676">
    <property type="term" value="F:nucleic acid binding"/>
    <property type="evidence" value="ECO:0007669"/>
    <property type="project" value="InterPro"/>
</dbReference>
<gene>
    <name evidence="2" type="ORF">SAMN05216388_1017114</name>
</gene>
<keyword evidence="2" id="KW-0540">Nuclease</keyword>
<dbReference type="Gene3D" id="1.10.10.10">
    <property type="entry name" value="Winged helix-like DNA-binding domain superfamily/Winged helix DNA-binding domain"/>
    <property type="match status" value="1"/>
</dbReference>
<dbReference type="PANTHER" id="PTHR33877:SF1">
    <property type="entry name" value="TYPE IV METHYL-DIRECTED RESTRICTION ENZYME ECOKMCRA"/>
    <property type="match status" value="1"/>
</dbReference>
<organism evidence="2 3">
    <name type="scientific">Halorientalis persicus</name>
    <dbReference type="NCBI Taxonomy" id="1367881"/>
    <lineage>
        <taxon>Archaea</taxon>
        <taxon>Methanobacteriati</taxon>
        <taxon>Methanobacteriota</taxon>
        <taxon>Stenosarchaea group</taxon>
        <taxon>Halobacteria</taxon>
        <taxon>Halobacteriales</taxon>
        <taxon>Haloarculaceae</taxon>
        <taxon>Halorientalis</taxon>
    </lineage>
</organism>
<dbReference type="SMART" id="SM00507">
    <property type="entry name" value="HNHc"/>
    <property type="match status" value="1"/>
</dbReference>
<dbReference type="PANTHER" id="PTHR33877">
    <property type="entry name" value="SLL1193 PROTEIN"/>
    <property type="match status" value="1"/>
</dbReference>
<dbReference type="Proteomes" id="UP000198775">
    <property type="component" value="Unassembled WGS sequence"/>
</dbReference>
<dbReference type="OrthoDB" id="11472at2157"/>
<dbReference type="AlphaFoldDB" id="A0A1H8S1H5"/>
<feature type="domain" description="HNH nuclease" evidence="1">
    <location>
        <begin position="12"/>
        <end position="65"/>
    </location>
</feature>
<dbReference type="GO" id="GO:0004519">
    <property type="term" value="F:endonuclease activity"/>
    <property type="evidence" value="ECO:0007669"/>
    <property type="project" value="UniProtKB-KW"/>
</dbReference>